<dbReference type="EC" id="2.7.8.33" evidence="12"/>
<dbReference type="PANTHER" id="PTHR22926">
    <property type="entry name" value="PHOSPHO-N-ACETYLMURAMOYL-PENTAPEPTIDE-TRANSFERASE"/>
    <property type="match status" value="1"/>
</dbReference>
<protein>
    <recommendedName>
        <fullName evidence="12">Undecaprenyl-phosphate alpha-N-acetylglucosaminyl 1-phosphate transferase</fullName>
        <ecNumber evidence="12">2.7.8.33</ecNumber>
    </recommendedName>
    <alternativeName>
        <fullName evidence="12">UDP-GlcNAc:undecaprenyl-phosphate GlcNAc-1-phosphate transferase</fullName>
    </alternativeName>
    <alternativeName>
        <fullName evidence="12">Undecaprenyl-phosphate GlcNAc-1-phosphate transferase</fullName>
    </alternativeName>
</protein>
<evidence type="ECO:0000256" key="1">
    <source>
        <dbReference type="ARBA" id="ARBA00004651"/>
    </source>
</evidence>
<keyword evidence="5 12" id="KW-0808">Transferase</keyword>
<comment type="subcellular location">
    <subcellularLocation>
        <location evidence="12">Cell inner membrane</location>
        <topology evidence="12">Multi-pass membrane protein</topology>
    </subcellularLocation>
    <subcellularLocation>
        <location evidence="1">Cell membrane</location>
        <topology evidence="1">Multi-pass membrane protein</topology>
    </subcellularLocation>
</comment>
<comment type="function">
    <text evidence="12">Catalyzes the transfer of the GlcNAc-1-phosphate moiety from UDP-GlcNAc onto the carrier lipid undecaprenyl phosphate (C55-P), yielding GlcNAc-pyrophosphoryl-undecaprenyl (GlcNAc-PP-C55).</text>
</comment>
<evidence type="ECO:0000256" key="12">
    <source>
        <dbReference type="HAMAP-Rule" id="MF_02030"/>
    </source>
</evidence>
<accession>A0A249DYR7</accession>
<keyword evidence="6 12" id="KW-0812">Transmembrane</keyword>
<feature type="transmembrane region" description="Helical" evidence="12">
    <location>
        <begin position="6"/>
        <end position="24"/>
    </location>
</feature>
<evidence type="ECO:0000256" key="10">
    <source>
        <dbReference type="ARBA" id="ARBA00023136"/>
    </source>
</evidence>
<evidence type="ECO:0000256" key="11">
    <source>
        <dbReference type="ARBA" id="ARBA00023211"/>
    </source>
</evidence>
<keyword evidence="10 12" id="KW-0472">Membrane</keyword>
<sequence>MNLFVFSAHLLSIFFFSLVCLLAARKVAKYIGLVDEPDHRKHHQGVIPLVGGISVYAGIFFALITADQFIPHAGVYLACAGLLVFVGVLDDRFNISIKIRLFIQFLVSVFIMSFAGLHLNNLGFIFGFRELGLGPFSYIITLLSVCAAINAFNMIDGIDGLLGGLSCISFLAIGFLLYQKSEMTLALWCFSIIVAITPYVLLNLGLLGEKYKIFMGDAGSTLIGFTIIWLLLQTTQGSGHPIRLVTVLWTTAVPLIDMIAITYRRLRKGMNPLFPDRQHLHHLMMRSGFTSQQTLILIIFFSALCALIGIIGEFFIPEWIMFALFLCMFFVYGYSVKNAWRLSRLIKRINKASKIKK</sequence>
<comment type="catalytic activity">
    <reaction evidence="12">
        <text>di-trans,octa-cis-undecaprenyl phosphate + UDP-N-acetyl-alpha-D-glucosamine = N-acetyl-alpha-D-glucosaminyl-di-trans,octa-cis-undecaprenyl diphosphate + UMP</text>
        <dbReference type="Rhea" id="RHEA:28090"/>
        <dbReference type="ChEBI" id="CHEBI:57705"/>
        <dbReference type="ChEBI" id="CHEBI:57865"/>
        <dbReference type="ChEBI" id="CHEBI:60392"/>
        <dbReference type="ChEBI" id="CHEBI:62959"/>
        <dbReference type="EC" id="2.7.8.33"/>
    </reaction>
</comment>
<evidence type="ECO:0000256" key="4">
    <source>
        <dbReference type="ARBA" id="ARBA00022676"/>
    </source>
</evidence>
<dbReference type="InterPro" id="IPR000715">
    <property type="entry name" value="Glycosyl_transferase_4"/>
</dbReference>
<comment type="similarity">
    <text evidence="12">Belongs to the glycosyltransferase 4 family. WecA subfamily.</text>
</comment>
<evidence type="ECO:0000256" key="6">
    <source>
        <dbReference type="ARBA" id="ARBA00022692"/>
    </source>
</evidence>
<keyword evidence="2 12" id="KW-1003">Cell membrane</keyword>
<feature type="transmembrane region" description="Helical" evidence="12">
    <location>
        <begin position="322"/>
        <end position="340"/>
    </location>
</feature>
<reference evidence="14 15" key="2">
    <citation type="submission" date="2017-09" db="EMBL/GenBank/DDBJ databases">
        <title>The genome of whitefly Bemisia tabaci, a global crop pest, provides novel insights into virus transmission, host adaptation and insecticide resistance.</title>
        <authorList>
            <person name="Kaur N."/>
            <person name="Kliot A."/>
            <person name="Pinheiro P.V."/>
            <person name="Luan J."/>
            <person name="Zheng Y."/>
            <person name="Liu W."/>
            <person name="Sun H."/>
            <person name="Yang X."/>
            <person name="Xu Y."/>
            <person name="Luo Y."/>
            <person name="Kruse A."/>
            <person name="Fisher T.W."/>
            <person name="Nelson D.R."/>
            <person name="Elimelech M."/>
            <person name="MacCoss M."/>
            <person name="Johnson R."/>
            <person name="Cohen E."/>
            <person name="Hunter W.B."/>
            <person name="Brown J.K."/>
            <person name="Jander G."/>
            <person name="Cilia M."/>
            <person name="Douglas A.E."/>
            <person name="Ghanim M."/>
            <person name="Simmons A.M."/>
            <person name="Wintermantel W.M."/>
            <person name="Ling K.-S."/>
            <person name="Fei Z."/>
        </authorList>
    </citation>
    <scope>NUCLEOTIDE SEQUENCE [LARGE SCALE GENOMIC DNA]</scope>
    <source>
        <strain evidence="14 15">MEAM1</strain>
    </source>
</reference>
<evidence type="ECO:0000256" key="5">
    <source>
        <dbReference type="ARBA" id="ARBA00022679"/>
    </source>
</evidence>
<evidence type="ECO:0000256" key="8">
    <source>
        <dbReference type="ARBA" id="ARBA00022985"/>
    </source>
</evidence>
<feature type="transmembrane region" description="Helical" evidence="12">
    <location>
        <begin position="294"/>
        <end position="316"/>
    </location>
</feature>
<dbReference type="NCBIfam" id="TIGR02380">
    <property type="entry name" value="ECA_wecA"/>
    <property type="match status" value="1"/>
</dbReference>
<dbReference type="Pfam" id="PF00953">
    <property type="entry name" value="Glycos_transf_4"/>
    <property type="match status" value="1"/>
</dbReference>
<dbReference type="GO" id="GO:0071555">
    <property type="term" value="P:cell wall organization"/>
    <property type="evidence" value="ECO:0007669"/>
    <property type="project" value="TreeGrafter"/>
</dbReference>
<dbReference type="HAMAP" id="MF_02030">
    <property type="entry name" value="WecA_Gammaproteo"/>
    <property type="match status" value="1"/>
</dbReference>
<dbReference type="GO" id="GO:0009243">
    <property type="term" value="P:O antigen biosynthetic process"/>
    <property type="evidence" value="ECO:0007669"/>
    <property type="project" value="UniProtKB-UniRule"/>
</dbReference>
<feature type="binding site" evidence="13">
    <location>
        <position position="217"/>
    </location>
    <ligand>
        <name>Mg(2+)</name>
        <dbReference type="ChEBI" id="CHEBI:18420"/>
    </ligand>
</feature>
<keyword evidence="7 12" id="KW-0460">Magnesium</keyword>
<dbReference type="GO" id="GO:0005886">
    <property type="term" value="C:plasma membrane"/>
    <property type="evidence" value="ECO:0007669"/>
    <property type="project" value="UniProtKB-SubCell"/>
</dbReference>
<gene>
    <name evidence="12" type="primary">wecA</name>
    <name evidence="14" type="ORF">BA171_06550</name>
</gene>
<dbReference type="OrthoDB" id="9783652at2"/>
<feature type="transmembrane region" description="Helical" evidence="12">
    <location>
        <begin position="244"/>
        <end position="263"/>
    </location>
</feature>
<dbReference type="UniPathway" id="UPA00566"/>
<keyword evidence="13" id="KW-0479">Metal-binding</keyword>
<dbReference type="GO" id="GO:0044038">
    <property type="term" value="P:cell wall macromolecule biosynthetic process"/>
    <property type="evidence" value="ECO:0007669"/>
    <property type="project" value="TreeGrafter"/>
</dbReference>
<comment type="pathway">
    <text evidence="12">Bacterial outer membrane biogenesis; enterobacterial common antigen biosynthesis.</text>
</comment>
<feature type="transmembrane region" description="Helical" evidence="12">
    <location>
        <begin position="131"/>
        <end position="153"/>
    </location>
</feature>
<keyword evidence="9 12" id="KW-1133">Transmembrane helix</keyword>
<name>A0A249DYR7_9ENTR</name>
<dbReference type="GO" id="GO:0009276">
    <property type="term" value="C:Gram-negative-bacterium-type cell wall"/>
    <property type="evidence" value="ECO:0007669"/>
    <property type="project" value="InterPro"/>
</dbReference>
<proteinExistence type="inferred from homology"/>
<dbReference type="Proteomes" id="UP000216438">
    <property type="component" value="Chromosome"/>
</dbReference>
<dbReference type="PANTHER" id="PTHR22926:SF3">
    <property type="entry name" value="UNDECAPRENYL-PHOSPHATE ALPHA-N-ACETYLGLUCOSAMINYL 1-PHOSPHATE TRANSFERASE"/>
    <property type="match status" value="1"/>
</dbReference>
<keyword evidence="11 12" id="KW-0464">Manganese</keyword>
<dbReference type="EMBL" id="CP016303">
    <property type="protein sequence ID" value="ASX26684.1"/>
    <property type="molecule type" value="Genomic_DNA"/>
</dbReference>
<feature type="transmembrane region" description="Helical" evidence="12">
    <location>
        <begin position="70"/>
        <end position="89"/>
    </location>
</feature>
<feature type="transmembrane region" description="Helical" evidence="12">
    <location>
        <begin position="185"/>
        <end position="206"/>
    </location>
</feature>
<feature type="transmembrane region" description="Helical" evidence="12">
    <location>
        <begin position="101"/>
        <end position="119"/>
    </location>
</feature>
<feature type="transmembrane region" description="Helical" evidence="12">
    <location>
        <begin position="45"/>
        <end position="64"/>
    </location>
</feature>
<dbReference type="GO" id="GO:0036380">
    <property type="term" value="F:UDP-N-acetylglucosamine-undecaprenyl-phosphate N-acetylglucosaminephosphotransferase activity"/>
    <property type="evidence" value="ECO:0007669"/>
    <property type="project" value="UniProtKB-UniRule"/>
</dbReference>
<organism evidence="14 15">
    <name type="scientific">Candidatus Hamiltonella defensa</name>
    <name type="common">Bemisia tabaci</name>
    <dbReference type="NCBI Taxonomy" id="672795"/>
    <lineage>
        <taxon>Bacteria</taxon>
        <taxon>Pseudomonadati</taxon>
        <taxon>Pseudomonadota</taxon>
        <taxon>Gammaproteobacteria</taxon>
        <taxon>Enterobacterales</taxon>
        <taxon>Enterobacteriaceae</taxon>
        <taxon>aphid secondary symbionts</taxon>
        <taxon>Candidatus Williamhamiltonella</taxon>
    </lineage>
</organism>
<comment type="cofactor">
    <cofactor evidence="12 13">
        <name>Mg(2+)</name>
        <dbReference type="ChEBI" id="CHEBI:18420"/>
    </cofactor>
</comment>
<keyword evidence="3 12" id="KW-0997">Cell inner membrane</keyword>
<dbReference type="AlphaFoldDB" id="A0A249DYR7"/>
<evidence type="ECO:0000313" key="15">
    <source>
        <dbReference type="Proteomes" id="UP000216438"/>
    </source>
</evidence>
<evidence type="ECO:0000313" key="14">
    <source>
        <dbReference type="EMBL" id="ASX26684.1"/>
    </source>
</evidence>
<dbReference type="InterPro" id="IPR012750">
    <property type="entry name" value="ECA_WecA-rel"/>
</dbReference>
<keyword evidence="8 12" id="KW-0448">Lipopolysaccharide biosynthesis</keyword>
<evidence type="ECO:0000256" key="3">
    <source>
        <dbReference type="ARBA" id="ARBA00022519"/>
    </source>
</evidence>
<dbReference type="RefSeq" id="WP_046493254.1">
    <property type="nucleotide sequence ID" value="NZ_CP016303.1"/>
</dbReference>
<dbReference type="CDD" id="cd06853">
    <property type="entry name" value="GT_WecA_like"/>
    <property type="match status" value="1"/>
</dbReference>
<reference evidence="15" key="1">
    <citation type="submission" date="2016-06" db="EMBL/GenBank/DDBJ databases">
        <authorList>
            <person name="Chen W."/>
            <person name="Hasegawa D.K."/>
        </authorList>
    </citation>
    <scope>NUCLEOTIDE SEQUENCE [LARGE SCALE GENOMIC DNA]</scope>
    <source>
        <strain evidence="15">MEAM1</strain>
    </source>
</reference>
<dbReference type="GO" id="GO:0009246">
    <property type="term" value="P:enterobacterial common antigen biosynthetic process"/>
    <property type="evidence" value="ECO:0007669"/>
    <property type="project" value="UniProtKB-UniRule"/>
</dbReference>
<dbReference type="GO" id="GO:0016757">
    <property type="term" value="F:glycosyltransferase activity"/>
    <property type="evidence" value="ECO:0007669"/>
    <property type="project" value="UniProtKB-KW"/>
</dbReference>
<comment type="pathway">
    <text evidence="12">Bacterial outer membrane biogenesis; LPS O-antigen biosynthesis.</text>
</comment>
<feature type="transmembrane region" description="Helical" evidence="12">
    <location>
        <begin position="213"/>
        <end position="232"/>
    </location>
</feature>
<feature type="binding site" evidence="13">
    <location>
        <position position="153"/>
    </location>
    <ligand>
        <name>Mg(2+)</name>
        <dbReference type="ChEBI" id="CHEBI:18420"/>
    </ligand>
</feature>
<dbReference type="UniPathway" id="UPA00281"/>
<evidence type="ECO:0000256" key="13">
    <source>
        <dbReference type="PIRSR" id="PIRSR600715-1"/>
    </source>
</evidence>
<dbReference type="PROSITE" id="PS01348">
    <property type="entry name" value="MRAY_2"/>
    <property type="match status" value="1"/>
</dbReference>
<dbReference type="InterPro" id="IPR018480">
    <property type="entry name" value="PNAcMuramoyl-5peptid_Trfase_CS"/>
</dbReference>
<evidence type="ECO:0000256" key="7">
    <source>
        <dbReference type="ARBA" id="ARBA00022842"/>
    </source>
</evidence>
<keyword evidence="4 12" id="KW-0328">Glycosyltransferase</keyword>
<feature type="transmembrane region" description="Helical" evidence="12">
    <location>
        <begin position="160"/>
        <end position="179"/>
    </location>
</feature>
<dbReference type="GO" id="GO:0030145">
    <property type="term" value="F:manganese ion binding"/>
    <property type="evidence" value="ECO:0007669"/>
    <property type="project" value="InterPro"/>
</dbReference>
<evidence type="ECO:0000256" key="9">
    <source>
        <dbReference type="ARBA" id="ARBA00022989"/>
    </source>
</evidence>
<comment type="cofactor">
    <cofactor evidence="12">
        <name>Mn(2+)</name>
        <dbReference type="ChEBI" id="CHEBI:29035"/>
    </cofactor>
</comment>
<dbReference type="GO" id="GO:0000287">
    <property type="term" value="F:magnesium ion binding"/>
    <property type="evidence" value="ECO:0007669"/>
    <property type="project" value="InterPro"/>
</dbReference>
<evidence type="ECO:0000256" key="2">
    <source>
        <dbReference type="ARBA" id="ARBA00022475"/>
    </source>
</evidence>